<proteinExistence type="predicted"/>
<evidence type="ECO:0000259" key="1">
    <source>
        <dbReference type="Pfam" id="PF23622"/>
    </source>
</evidence>
<sequence length="355" mass="40603">MADLLPECLIQKILCLISFKKATTMSILSKTWLQAWPTLPNLEFFVNCWQGWEAHINIVDTIMERYGKGEIPIEKFELSVCFANSPQLFPLIDKWLLIALQNELVLHDCTLMPVSLSSGVVSCNSLTKISLSYVTLDENMLQTLFYSCPFIVSFLLEYCSGLTMKHIKIKSDSLKVLKIHQYCGIWEIEAPDLVLLDYTGNEIPVLNIARESRQLNHSKIILHCISSLNTAWFCKLRKFISNSSSWSEVRLSLFNCDEINTTDLLMDHIGSTGGVYVLNLNILWMNQVIECPTYVDALLWSCHPGRLNLCPIYTETVTCFIDRLMYMKNLSHSTSHWNSQLKDVKAFDGKNQLPL</sequence>
<comment type="caution">
    <text evidence="2">The sequence shown here is derived from an EMBL/GenBank/DDBJ whole genome shotgun (WGS) entry which is preliminary data.</text>
</comment>
<dbReference type="InterPro" id="IPR055357">
    <property type="entry name" value="LRR_At1g61320_AtMIF1"/>
</dbReference>
<dbReference type="Proteomes" id="UP001311915">
    <property type="component" value="Unassembled WGS sequence"/>
</dbReference>
<organism evidence="2 3">
    <name type="scientific">Solanum pinnatisectum</name>
    <name type="common">tansyleaf nightshade</name>
    <dbReference type="NCBI Taxonomy" id="50273"/>
    <lineage>
        <taxon>Eukaryota</taxon>
        <taxon>Viridiplantae</taxon>
        <taxon>Streptophyta</taxon>
        <taxon>Embryophyta</taxon>
        <taxon>Tracheophyta</taxon>
        <taxon>Spermatophyta</taxon>
        <taxon>Magnoliopsida</taxon>
        <taxon>eudicotyledons</taxon>
        <taxon>Gunneridae</taxon>
        <taxon>Pentapetalae</taxon>
        <taxon>asterids</taxon>
        <taxon>lamiids</taxon>
        <taxon>Solanales</taxon>
        <taxon>Solanaceae</taxon>
        <taxon>Solanoideae</taxon>
        <taxon>Solaneae</taxon>
        <taxon>Solanum</taxon>
    </lineage>
</organism>
<evidence type="ECO:0000313" key="3">
    <source>
        <dbReference type="Proteomes" id="UP001311915"/>
    </source>
</evidence>
<dbReference type="PANTHER" id="PTHR34145:SF68">
    <property type="entry name" value="FBD DOMAIN-CONTAINING PROTEIN"/>
    <property type="match status" value="1"/>
</dbReference>
<gene>
    <name evidence="2" type="ORF">R3W88_024876</name>
</gene>
<name>A0AAV9M1G2_9SOLN</name>
<feature type="domain" description="At1g61320/AtMIF1 LRR" evidence="1">
    <location>
        <begin position="103"/>
        <end position="217"/>
    </location>
</feature>
<reference evidence="2 3" key="1">
    <citation type="submission" date="2023-10" db="EMBL/GenBank/DDBJ databases">
        <title>Genome-Wide Identification Analysis in wild type Solanum Pinnatisectum Reveals Some Genes Defensing Phytophthora Infestans.</title>
        <authorList>
            <person name="Sun C."/>
        </authorList>
    </citation>
    <scope>NUCLEOTIDE SEQUENCE [LARGE SCALE GENOMIC DNA]</scope>
    <source>
        <strain evidence="2">LQN</strain>
        <tissue evidence="2">Leaf</tissue>
    </source>
</reference>
<keyword evidence="3" id="KW-1185">Reference proteome</keyword>
<dbReference type="Pfam" id="PF23622">
    <property type="entry name" value="LRR_At1g61320_AtMIF1"/>
    <property type="match status" value="1"/>
</dbReference>
<dbReference type="EMBL" id="JAWPEI010000003">
    <property type="protein sequence ID" value="KAK4731888.1"/>
    <property type="molecule type" value="Genomic_DNA"/>
</dbReference>
<dbReference type="InterPro" id="IPR053772">
    <property type="entry name" value="At1g61320/At1g61330-like"/>
</dbReference>
<protein>
    <recommendedName>
        <fullName evidence="1">At1g61320/AtMIF1 LRR domain-containing protein</fullName>
    </recommendedName>
</protein>
<dbReference type="PANTHER" id="PTHR34145">
    <property type="entry name" value="OS02G0105600 PROTEIN"/>
    <property type="match status" value="1"/>
</dbReference>
<accession>A0AAV9M1G2</accession>
<dbReference type="AlphaFoldDB" id="A0AAV9M1G2"/>
<evidence type="ECO:0000313" key="2">
    <source>
        <dbReference type="EMBL" id="KAK4731888.1"/>
    </source>
</evidence>